<evidence type="ECO:0000313" key="1">
    <source>
        <dbReference type="EMBL" id="ARJ55918.1"/>
    </source>
</evidence>
<dbReference type="STRING" id="1121267.CCUN_0263"/>
<dbReference type="RefSeq" id="WP_027305018.1">
    <property type="nucleotide sequence ID" value="NZ_CP020867.1"/>
</dbReference>
<dbReference type="KEGG" id="ccun:CCUN_0263"/>
<sequence length="81" mass="9710">MNIIHLRRVLTRLIMACFIFSLALNLVLCYKLNLAKKLRADCFHMQEHDVHNIIFHHKTLFLIKMRVSLKLLTLFFKNEKS</sequence>
<proteinExistence type="predicted"/>
<gene>
    <name evidence="1" type="ORF">CCUN_0263</name>
</gene>
<dbReference type="Proteomes" id="UP000192902">
    <property type="component" value="Chromosome"/>
</dbReference>
<reference evidence="1 2" key="1">
    <citation type="submission" date="2017-04" db="EMBL/GenBank/DDBJ databases">
        <title>Complete genome sequence of the Campylobacter cuniculorum type strain LMG24588.</title>
        <authorList>
            <person name="Miller W.G."/>
            <person name="Yee E."/>
            <person name="Revez J."/>
            <person name="Bono J.L."/>
            <person name="Rossi M."/>
        </authorList>
    </citation>
    <scope>NUCLEOTIDE SEQUENCE [LARGE SCALE GENOMIC DNA]</scope>
    <source>
        <strain evidence="1 2">LMG 24588</strain>
    </source>
</reference>
<dbReference type="EMBL" id="CP020867">
    <property type="protein sequence ID" value="ARJ55918.1"/>
    <property type="molecule type" value="Genomic_DNA"/>
</dbReference>
<name>A0A1W6BV10_9BACT</name>
<accession>A0A1W6BV10</accession>
<protein>
    <submittedName>
        <fullName evidence="1">Uncharacterized protein</fullName>
    </submittedName>
</protein>
<dbReference type="AlphaFoldDB" id="A0A1W6BV10"/>
<organism evidence="1 2">
    <name type="scientific">Campylobacter cuniculorum DSM 23162 = LMG 24588</name>
    <dbReference type="NCBI Taxonomy" id="1121267"/>
    <lineage>
        <taxon>Bacteria</taxon>
        <taxon>Pseudomonadati</taxon>
        <taxon>Campylobacterota</taxon>
        <taxon>Epsilonproteobacteria</taxon>
        <taxon>Campylobacterales</taxon>
        <taxon>Campylobacteraceae</taxon>
        <taxon>Campylobacter</taxon>
    </lineage>
</organism>
<evidence type="ECO:0000313" key="2">
    <source>
        <dbReference type="Proteomes" id="UP000192902"/>
    </source>
</evidence>